<accession>A0A1C3ECN5</accession>
<name>A0A1C3ECN5_9GAMM</name>
<dbReference type="OrthoDB" id="7067304at2"/>
<dbReference type="AlphaFoldDB" id="A0A1C3ECN5"/>
<dbReference type="Proteomes" id="UP000094936">
    <property type="component" value="Unassembled WGS sequence"/>
</dbReference>
<proteinExistence type="predicted"/>
<gene>
    <name evidence="1" type="ORF">A8L45_18355</name>
</gene>
<reference evidence="1 2" key="1">
    <citation type="submission" date="2016-05" db="EMBL/GenBank/DDBJ databases">
        <title>Genomic Taxonomy of the Vibrionaceae.</title>
        <authorList>
            <person name="Gomez-Gil B."/>
            <person name="Enciso-Ibarra J."/>
        </authorList>
    </citation>
    <scope>NUCLEOTIDE SEQUENCE [LARGE SCALE GENOMIC DNA]</scope>
    <source>
        <strain evidence="1 2">CAIM 1920</strain>
    </source>
</reference>
<comment type="caution">
    <text evidence="1">The sequence shown here is derived from an EMBL/GenBank/DDBJ whole genome shotgun (WGS) entry which is preliminary data.</text>
</comment>
<dbReference type="RefSeq" id="WP_068904816.1">
    <property type="nucleotide sequence ID" value="NZ_JBHUIF010000005.1"/>
</dbReference>
<organism evidence="1 2">
    <name type="scientific">Veronia pacifica</name>
    <dbReference type="NCBI Taxonomy" id="1080227"/>
    <lineage>
        <taxon>Bacteria</taxon>
        <taxon>Pseudomonadati</taxon>
        <taxon>Pseudomonadota</taxon>
        <taxon>Gammaproteobacteria</taxon>
        <taxon>Vibrionales</taxon>
        <taxon>Vibrionaceae</taxon>
        <taxon>Veronia</taxon>
    </lineage>
</organism>
<keyword evidence="2" id="KW-1185">Reference proteome</keyword>
<protein>
    <submittedName>
        <fullName evidence="1">Uncharacterized protein</fullName>
    </submittedName>
</protein>
<evidence type="ECO:0000313" key="1">
    <source>
        <dbReference type="EMBL" id="ODA30999.1"/>
    </source>
</evidence>
<dbReference type="EMBL" id="LYBM01000042">
    <property type="protein sequence ID" value="ODA30999.1"/>
    <property type="molecule type" value="Genomic_DNA"/>
</dbReference>
<evidence type="ECO:0000313" key="2">
    <source>
        <dbReference type="Proteomes" id="UP000094936"/>
    </source>
</evidence>
<sequence>MATLSKDTLDLQNDIDRMLSQSIAVLDSLSFEDQFKCLPTNTIASVLWLLSDRLREIEINYQALTDASRHQ</sequence>